<proteinExistence type="inferred from homology"/>
<evidence type="ECO:0000313" key="15">
    <source>
        <dbReference type="Proteomes" id="UP000011083"/>
    </source>
</evidence>
<dbReference type="VEuPathDB" id="AmoebaDB:ACA1_038380"/>
<keyword evidence="6 13" id="KW-0493">Microtubule</keyword>
<comment type="similarity">
    <text evidence="3 13">Belongs to the dynein light chain family.</text>
</comment>
<dbReference type="OrthoDB" id="10033309at2759"/>
<evidence type="ECO:0000256" key="8">
    <source>
        <dbReference type="ARBA" id="ARBA00022927"/>
    </source>
</evidence>
<evidence type="ECO:0000313" key="14">
    <source>
        <dbReference type="EMBL" id="ELR13653.1"/>
    </source>
</evidence>
<protein>
    <recommendedName>
        <fullName evidence="13">Dynein light chain</fullName>
    </recommendedName>
</protein>
<dbReference type="PANTHER" id="PTHR11886:SF35">
    <property type="entry name" value="DYNEIN LIGHT CHAIN"/>
    <property type="match status" value="1"/>
</dbReference>
<dbReference type="RefSeq" id="XP_004335666.1">
    <property type="nucleotide sequence ID" value="XM_004335618.1"/>
</dbReference>
<comment type="subcellular location">
    <subcellularLocation>
        <location evidence="2 13">Cytoplasm</location>
        <location evidence="2 13">Cytoskeleton</location>
    </subcellularLocation>
    <subcellularLocation>
        <location evidence="1">Nucleus</location>
    </subcellularLocation>
</comment>
<reference evidence="14 15" key="1">
    <citation type="journal article" date="2013" name="Genome Biol.">
        <title>Genome of Acanthamoeba castellanii highlights extensive lateral gene transfer and early evolution of tyrosine kinase signaling.</title>
        <authorList>
            <person name="Clarke M."/>
            <person name="Lohan A.J."/>
            <person name="Liu B."/>
            <person name="Lagkouvardos I."/>
            <person name="Roy S."/>
            <person name="Zafar N."/>
            <person name="Bertelli C."/>
            <person name="Schilde C."/>
            <person name="Kianianmomeni A."/>
            <person name="Burglin T.R."/>
            <person name="Frech C."/>
            <person name="Turcotte B."/>
            <person name="Kopec K.O."/>
            <person name="Synnott J.M."/>
            <person name="Choo C."/>
            <person name="Paponov I."/>
            <person name="Finkler A."/>
            <person name="Soon Heng Tan C."/>
            <person name="Hutchins A.P."/>
            <person name="Weinmeier T."/>
            <person name="Rattei T."/>
            <person name="Chu J.S."/>
            <person name="Gimenez G."/>
            <person name="Irimia M."/>
            <person name="Rigden D.J."/>
            <person name="Fitzpatrick D.A."/>
            <person name="Lorenzo-Morales J."/>
            <person name="Bateman A."/>
            <person name="Chiu C.H."/>
            <person name="Tang P."/>
            <person name="Hegemann P."/>
            <person name="Fromm H."/>
            <person name="Raoult D."/>
            <person name="Greub G."/>
            <person name="Miranda-Saavedra D."/>
            <person name="Chen N."/>
            <person name="Nash P."/>
            <person name="Ginger M.L."/>
            <person name="Horn M."/>
            <person name="Schaap P."/>
            <person name="Caler L."/>
            <person name="Loftus B."/>
        </authorList>
    </citation>
    <scope>NUCLEOTIDE SEQUENCE [LARGE SCALE GENOMIC DNA]</scope>
    <source>
        <strain evidence="14 15">Neff</strain>
    </source>
</reference>
<dbReference type="CDD" id="cd21452">
    <property type="entry name" value="DLC-like_DYNLL1_DYNLL2"/>
    <property type="match status" value="1"/>
</dbReference>
<dbReference type="Pfam" id="PF01221">
    <property type="entry name" value="Dynein_light"/>
    <property type="match status" value="1"/>
</dbReference>
<keyword evidence="7" id="KW-0509">mRNA transport</keyword>
<dbReference type="Gene3D" id="3.30.740.10">
    <property type="entry name" value="Protein Inhibitor Of Neuronal Nitric Oxide Synthase"/>
    <property type="match status" value="1"/>
</dbReference>
<keyword evidence="9 13" id="KW-0243">Dynein</keyword>
<evidence type="ECO:0000256" key="13">
    <source>
        <dbReference type="RuleBase" id="RU365010"/>
    </source>
</evidence>
<evidence type="ECO:0000256" key="7">
    <source>
        <dbReference type="ARBA" id="ARBA00022816"/>
    </source>
</evidence>
<evidence type="ECO:0000256" key="1">
    <source>
        <dbReference type="ARBA" id="ARBA00004123"/>
    </source>
</evidence>
<dbReference type="GeneID" id="14914186"/>
<accession>L8GLR9</accession>
<dbReference type="AlphaFoldDB" id="L8GLR9"/>
<evidence type="ECO:0000256" key="6">
    <source>
        <dbReference type="ARBA" id="ARBA00022701"/>
    </source>
</evidence>
<keyword evidence="12" id="KW-0539">Nucleus</keyword>
<evidence type="ECO:0000256" key="9">
    <source>
        <dbReference type="ARBA" id="ARBA00023017"/>
    </source>
</evidence>
<keyword evidence="5 13" id="KW-0963">Cytoplasm</keyword>
<dbReference type="InterPro" id="IPR001372">
    <property type="entry name" value="Dynein_light_chain_typ-1/2"/>
</dbReference>
<dbReference type="GO" id="GO:0005874">
    <property type="term" value="C:microtubule"/>
    <property type="evidence" value="ECO:0007669"/>
    <property type="project" value="UniProtKB-KW"/>
</dbReference>
<dbReference type="FunFam" id="3.30.740.10:FF:000005">
    <property type="entry name" value="Dynein light chain"/>
    <property type="match status" value="1"/>
</dbReference>
<dbReference type="Proteomes" id="UP000011083">
    <property type="component" value="Unassembled WGS sequence"/>
</dbReference>
<dbReference type="SUPFAM" id="SSF54648">
    <property type="entry name" value="DLC"/>
    <property type="match status" value="1"/>
</dbReference>
<evidence type="ECO:0000256" key="3">
    <source>
        <dbReference type="ARBA" id="ARBA00010156"/>
    </source>
</evidence>
<dbReference type="GO" id="GO:0005868">
    <property type="term" value="C:cytoplasmic dynein complex"/>
    <property type="evidence" value="ECO:0007669"/>
    <property type="project" value="TreeGrafter"/>
</dbReference>
<dbReference type="InterPro" id="IPR037177">
    <property type="entry name" value="DLC_sf"/>
</dbReference>
<evidence type="ECO:0000256" key="2">
    <source>
        <dbReference type="ARBA" id="ARBA00004245"/>
    </source>
</evidence>
<evidence type="ECO:0000256" key="10">
    <source>
        <dbReference type="ARBA" id="ARBA00023175"/>
    </source>
</evidence>
<keyword evidence="10 13" id="KW-0505">Motor protein</keyword>
<dbReference type="GO" id="GO:0015031">
    <property type="term" value="P:protein transport"/>
    <property type="evidence" value="ECO:0007669"/>
    <property type="project" value="UniProtKB-KW"/>
</dbReference>
<name>L8GLR9_ACACF</name>
<evidence type="ECO:0000256" key="11">
    <source>
        <dbReference type="ARBA" id="ARBA00023212"/>
    </source>
</evidence>
<evidence type="ECO:0000256" key="4">
    <source>
        <dbReference type="ARBA" id="ARBA00022448"/>
    </source>
</evidence>
<dbReference type="PROSITE" id="PS01239">
    <property type="entry name" value="DYNEIN_LIGHT_1"/>
    <property type="match status" value="1"/>
</dbReference>
<dbReference type="OMA" id="THEKGHF"/>
<dbReference type="EMBL" id="KB008087">
    <property type="protein sequence ID" value="ELR13653.1"/>
    <property type="molecule type" value="Genomic_DNA"/>
</dbReference>
<evidence type="ECO:0000256" key="12">
    <source>
        <dbReference type="ARBA" id="ARBA00023242"/>
    </source>
</evidence>
<dbReference type="GO" id="GO:0045505">
    <property type="term" value="F:dynein intermediate chain binding"/>
    <property type="evidence" value="ECO:0007669"/>
    <property type="project" value="TreeGrafter"/>
</dbReference>
<dbReference type="SMART" id="SM01375">
    <property type="entry name" value="Dynein_light"/>
    <property type="match status" value="1"/>
</dbReference>
<dbReference type="STRING" id="1257118.L8GLR9"/>
<keyword evidence="11 13" id="KW-0206">Cytoskeleton</keyword>
<dbReference type="InterPro" id="IPR019763">
    <property type="entry name" value="Dynein_light_1/2_CS"/>
</dbReference>
<dbReference type="PANTHER" id="PTHR11886">
    <property type="entry name" value="DYNEIN LIGHT CHAIN"/>
    <property type="match status" value="1"/>
</dbReference>
<keyword evidence="4" id="KW-0813">Transport</keyword>
<evidence type="ECO:0000256" key="5">
    <source>
        <dbReference type="ARBA" id="ARBA00022490"/>
    </source>
</evidence>
<dbReference type="GO" id="GO:0007017">
    <property type="term" value="P:microtubule-based process"/>
    <property type="evidence" value="ECO:0007669"/>
    <property type="project" value="InterPro"/>
</dbReference>
<dbReference type="KEGG" id="acan:ACA1_038380"/>
<gene>
    <name evidence="14" type="ORF">ACA1_038380</name>
</gene>
<keyword evidence="8" id="KW-0653">Protein transport</keyword>
<sequence>MATGKIVVKALDMGQEIKDEAVKVAKEALAEHKLERDIAKHVKQTFDKRYSPTWHCIVGKSFGSFVTHETNGFIYFYIDDIAFLLWKSG</sequence>
<dbReference type="GO" id="GO:0005634">
    <property type="term" value="C:nucleus"/>
    <property type="evidence" value="ECO:0007669"/>
    <property type="project" value="UniProtKB-SubCell"/>
</dbReference>
<organism evidence="14 15">
    <name type="scientific">Acanthamoeba castellanii (strain ATCC 30010 / Neff)</name>
    <dbReference type="NCBI Taxonomy" id="1257118"/>
    <lineage>
        <taxon>Eukaryota</taxon>
        <taxon>Amoebozoa</taxon>
        <taxon>Discosea</taxon>
        <taxon>Longamoebia</taxon>
        <taxon>Centramoebida</taxon>
        <taxon>Acanthamoebidae</taxon>
        <taxon>Acanthamoeba</taxon>
    </lineage>
</organism>
<dbReference type="GO" id="GO:0051028">
    <property type="term" value="P:mRNA transport"/>
    <property type="evidence" value="ECO:0007669"/>
    <property type="project" value="UniProtKB-KW"/>
</dbReference>
<keyword evidence="15" id="KW-1185">Reference proteome</keyword>